<gene>
    <name evidence="2" type="ORF">C1SCF055_LOCUS19699</name>
</gene>
<feature type="region of interest" description="Disordered" evidence="1">
    <location>
        <begin position="831"/>
        <end position="868"/>
    </location>
</feature>
<dbReference type="EMBL" id="CAMXCT010001774">
    <property type="protein sequence ID" value="CAI3992906.1"/>
    <property type="molecule type" value="Genomic_DNA"/>
</dbReference>
<organism evidence="2">
    <name type="scientific">Cladocopium goreaui</name>
    <dbReference type="NCBI Taxonomy" id="2562237"/>
    <lineage>
        <taxon>Eukaryota</taxon>
        <taxon>Sar</taxon>
        <taxon>Alveolata</taxon>
        <taxon>Dinophyceae</taxon>
        <taxon>Suessiales</taxon>
        <taxon>Symbiodiniaceae</taxon>
        <taxon>Cladocopium</taxon>
    </lineage>
</organism>
<dbReference type="Proteomes" id="UP001152797">
    <property type="component" value="Unassembled WGS sequence"/>
</dbReference>
<dbReference type="AlphaFoldDB" id="A0A9P1CMH8"/>
<evidence type="ECO:0000256" key="1">
    <source>
        <dbReference type="SAM" id="MobiDB-lite"/>
    </source>
</evidence>
<name>A0A9P1CMH8_9DINO</name>
<feature type="region of interest" description="Disordered" evidence="1">
    <location>
        <begin position="968"/>
        <end position="990"/>
    </location>
</feature>
<proteinExistence type="predicted"/>
<evidence type="ECO:0000313" key="3">
    <source>
        <dbReference type="EMBL" id="CAL1146281.1"/>
    </source>
</evidence>
<comment type="caution">
    <text evidence="2">The sequence shown here is derived from an EMBL/GenBank/DDBJ whole genome shotgun (WGS) entry which is preliminary data.</text>
</comment>
<reference evidence="3" key="2">
    <citation type="submission" date="2024-04" db="EMBL/GenBank/DDBJ databases">
        <authorList>
            <person name="Chen Y."/>
            <person name="Shah S."/>
            <person name="Dougan E. K."/>
            <person name="Thang M."/>
            <person name="Chan C."/>
        </authorList>
    </citation>
    <scope>NUCLEOTIDE SEQUENCE [LARGE SCALE GENOMIC DNA]</scope>
</reference>
<accession>A0A9P1CMH8</accession>
<feature type="region of interest" description="Disordered" evidence="1">
    <location>
        <begin position="588"/>
        <end position="609"/>
    </location>
</feature>
<reference evidence="2" key="1">
    <citation type="submission" date="2022-10" db="EMBL/GenBank/DDBJ databases">
        <authorList>
            <person name="Chen Y."/>
            <person name="Dougan E. K."/>
            <person name="Chan C."/>
            <person name="Rhodes N."/>
            <person name="Thang M."/>
        </authorList>
    </citation>
    <scope>NUCLEOTIDE SEQUENCE</scope>
</reference>
<feature type="compositionally biased region" description="Low complexity" evidence="1">
    <location>
        <begin position="597"/>
        <end position="609"/>
    </location>
</feature>
<feature type="compositionally biased region" description="Basic and acidic residues" evidence="1">
    <location>
        <begin position="971"/>
        <end position="983"/>
    </location>
</feature>
<keyword evidence="4" id="KW-1185">Reference proteome</keyword>
<evidence type="ECO:0000313" key="2">
    <source>
        <dbReference type="EMBL" id="CAI3992906.1"/>
    </source>
</evidence>
<dbReference type="EMBL" id="CAMXCT030001774">
    <property type="protein sequence ID" value="CAL4780218.1"/>
    <property type="molecule type" value="Genomic_DNA"/>
</dbReference>
<feature type="compositionally biased region" description="Polar residues" evidence="1">
    <location>
        <begin position="832"/>
        <end position="857"/>
    </location>
</feature>
<dbReference type="EMBL" id="CAMXCT020001774">
    <property type="protein sequence ID" value="CAL1146281.1"/>
    <property type="molecule type" value="Genomic_DNA"/>
</dbReference>
<evidence type="ECO:0000313" key="4">
    <source>
        <dbReference type="Proteomes" id="UP001152797"/>
    </source>
</evidence>
<sequence>VPAADETPPFHCTEVCNWCLARQLDSENDQLDGLQQGLFDGCLEDQTGSADESWNHVGFADGVGSPAFDAENQSTAHMSFMDDSRPFFMTPKPKSRPQSSSSSSSVTLGIKRTADEFASHLLHIQMSDLKQPWQKSPLAAIFSKPKAPWEGRSAGALFSGVGMADHISAGDSAAAIPKQIKQMETAVQRIRTARFVTTDDDYRCLSWSRYKTTVLLEVDATRLGLSLVTFAGTRCTSDDLALIFNDVFVPKSSGTLLKRCNSMWRFSCWLQIFFLGSPFNQPEDIIYAYVCHLRCVEAGLTTPAQFIKALLFSNALLGFCKTELDVMLSARVVGAVHAIYLTKGVRKPAEVLTTFEVRELELICLREGLLHRKVIAGHLIFCMMAAARWHDSMHVVSSELSNAGKLALREAATAKHKPPRSKEQQGELLPLTALGQTLADERWAEHWMVARKQAHCESWPQFLCSWSEQVHGWTDSRMSTAEASCWLRGLLEPTVGAARASMLTVHALKATMLSWAAAKSLLFSPEEQLALGHHVSSQYKSALIYSRDNQIGLCLKIHIMLEKIRQETFQPDNDRVQRLLQLTTDRAREMQEEESDNSSSSSDASGVASLDGEHEDIDALAAADTTCYATFAYCCNFQPGQSDESASTAFLTTSLGAAPSAAVASKLRRLLFEVHALSLEDLKARADRNETSEARDIPLAEKMDRIRQEQQRGLELSKRQKLEDTNVTGEHRLRQASLRRSLTYDLSGMATFTASSFWTQKLLEKMHEQPLANYHSISVEQIINADKALWVRLSNETRSTLQPKTGEAKAFDTAFTRLCEHPEVLQHLAPLQSPTSSRPEQPFSSFQAPKGQGSYQTDGKGKQGKGKCKTPGFMEGTAFTLQPVVVEICCGRLDFSRIKGRSWSWQLLLLLVQETNNGPFIKWYSLLESVYLDARAHGSMRDKRKNFWQRKYPLLLCTRMAECARQAAEGHNTEQHESTDDTKTQMTPKQEDEQAYWIPQMMRCGFLQGPYMEQQILVSLETEEWSLNLRFVLFQGTGGKALWFVLTKLLAAVTSHYFDNSPTLERDAGCRVLTLAFSAVLDMSGWAHAKEGDIALNFAEAFDLLGVTFNLSQIPWKSFGRCIHG</sequence>
<feature type="region of interest" description="Disordered" evidence="1">
    <location>
        <begin position="83"/>
        <end position="106"/>
    </location>
</feature>
<feature type="non-terminal residue" evidence="2">
    <location>
        <position position="1125"/>
    </location>
</feature>
<protein>
    <submittedName>
        <fullName evidence="2">Uncharacterized protein</fullName>
    </submittedName>
</protein>